<proteinExistence type="predicted"/>
<organism evidence="2 3">
    <name type="scientific">Pleurodeles waltl</name>
    <name type="common">Iberian ribbed newt</name>
    <dbReference type="NCBI Taxonomy" id="8319"/>
    <lineage>
        <taxon>Eukaryota</taxon>
        <taxon>Metazoa</taxon>
        <taxon>Chordata</taxon>
        <taxon>Craniata</taxon>
        <taxon>Vertebrata</taxon>
        <taxon>Euteleostomi</taxon>
        <taxon>Amphibia</taxon>
        <taxon>Batrachia</taxon>
        <taxon>Caudata</taxon>
        <taxon>Salamandroidea</taxon>
        <taxon>Salamandridae</taxon>
        <taxon>Pleurodelinae</taxon>
        <taxon>Pleurodeles</taxon>
    </lineage>
</organism>
<evidence type="ECO:0000313" key="2">
    <source>
        <dbReference type="EMBL" id="KAJ1124074.1"/>
    </source>
</evidence>
<dbReference type="PANTHER" id="PTHR31635">
    <property type="entry name" value="REVERSE TRANSCRIPTASE DOMAIN-CONTAINING PROTEIN-RELATED"/>
    <property type="match status" value="1"/>
</dbReference>
<comment type="caution">
    <text evidence="2">The sequence shown here is derived from an EMBL/GenBank/DDBJ whole genome shotgun (WGS) entry which is preliminary data.</text>
</comment>
<dbReference type="SUPFAM" id="SSF56672">
    <property type="entry name" value="DNA/RNA polymerases"/>
    <property type="match status" value="1"/>
</dbReference>
<dbReference type="Pfam" id="PF00078">
    <property type="entry name" value="RVT_1"/>
    <property type="match status" value="1"/>
</dbReference>
<evidence type="ECO:0000259" key="1">
    <source>
        <dbReference type="Pfam" id="PF00078"/>
    </source>
</evidence>
<accession>A0AAV7PAA3</accession>
<reference evidence="2" key="1">
    <citation type="journal article" date="2022" name="bioRxiv">
        <title>Sequencing and chromosome-scale assembly of the giantPleurodeles waltlgenome.</title>
        <authorList>
            <person name="Brown T."/>
            <person name="Elewa A."/>
            <person name="Iarovenko S."/>
            <person name="Subramanian E."/>
            <person name="Araus A.J."/>
            <person name="Petzold A."/>
            <person name="Susuki M."/>
            <person name="Suzuki K.-i.T."/>
            <person name="Hayashi T."/>
            <person name="Toyoda A."/>
            <person name="Oliveira C."/>
            <person name="Osipova E."/>
            <person name="Leigh N.D."/>
            <person name="Simon A."/>
            <person name="Yun M.H."/>
        </authorList>
    </citation>
    <scope>NUCLEOTIDE SEQUENCE</scope>
    <source>
        <strain evidence="2">20211129_DDA</strain>
        <tissue evidence="2">Liver</tissue>
    </source>
</reference>
<keyword evidence="3" id="KW-1185">Reference proteome</keyword>
<protein>
    <recommendedName>
        <fullName evidence="1">Reverse transcriptase domain-containing protein</fullName>
    </recommendedName>
</protein>
<dbReference type="InterPro" id="IPR000477">
    <property type="entry name" value="RT_dom"/>
</dbReference>
<evidence type="ECO:0000313" key="3">
    <source>
        <dbReference type="Proteomes" id="UP001066276"/>
    </source>
</evidence>
<gene>
    <name evidence="2" type="ORF">NDU88_002537</name>
</gene>
<feature type="domain" description="Reverse transcriptase" evidence="1">
    <location>
        <begin position="10"/>
        <end position="167"/>
    </location>
</feature>
<dbReference type="EMBL" id="JANPWB010000011">
    <property type="protein sequence ID" value="KAJ1124074.1"/>
    <property type="molecule type" value="Genomic_DNA"/>
</dbReference>
<dbReference type="Proteomes" id="UP001066276">
    <property type="component" value="Chromosome 7"/>
</dbReference>
<dbReference type="AlphaFoldDB" id="A0AAV7PAA3"/>
<sequence length="181" mass="20437">MITLLYKKKGEKEDLKKWRPISLLNVDYKILAKAMANCLKKLIEKIVNPYQTCGIPGRQIADSLTLVQDTIEYVKSQKVPTALVSLDQKKNFDHVSHKFMDRTLRTLGLGVFFCDVVTAMYRDTSSTALVNGWKTDPLPVLNHLVVGKKETSTLGFRKMIHSLLRDYAALDGSDDDSDDDT</sequence>
<dbReference type="InterPro" id="IPR043502">
    <property type="entry name" value="DNA/RNA_pol_sf"/>
</dbReference>
<name>A0AAV7PAA3_PLEWA</name>
<dbReference type="PANTHER" id="PTHR31635:SF196">
    <property type="entry name" value="REVERSE TRANSCRIPTASE DOMAIN-CONTAINING PROTEIN-RELATED"/>
    <property type="match status" value="1"/>
</dbReference>